<dbReference type="InterPro" id="IPR025508">
    <property type="entry name" value="DUF4395"/>
</dbReference>
<dbReference type="AlphaFoldDB" id="A0A2Z3JC34"/>
<feature type="transmembrane region" description="Helical" evidence="1">
    <location>
        <begin position="20"/>
        <end position="44"/>
    </location>
</feature>
<dbReference type="InterPro" id="IPR016942">
    <property type="entry name" value="UCP030042"/>
</dbReference>
<dbReference type="KEGG" id="dez:DKM44_04560"/>
<dbReference type="PIRSF" id="PIRSF030042">
    <property type="entry name" value="UCP030042"/>
    <property type="match status" value="1"/>
</dbReference>
<evidence type="ECO:0000256" key="1">
    <source>
        <dbReference type="SAM" id="Phobius"/>
    </source>
</evidence>
<protein>
    <submittedName>
        <fullName evidence="3">DUF4395 domain-containing protein</fullName>
    </submittedName>
</protein>
<feature type="domain" description="DUF4395" evidence="2">
    <location>
        <begin position="6"/>
        <end position="131"/>
    </location>
</feature>
<evidence type="ECO:0000313" key="3">
    <source>
        <dbReference type="EMBL" id="AWN22592.1"/>
    </source>
</evidence>
<dbReference type="OrthoDB" id="71218at2"/>
<feature type="transmembrane region" description="Helical" evidence="1">
    <location>
        <begin position="112"/>
        <end position="130"/>
    </location>
</feature>
<keyword evidence="1" id="KW-0812">Transmembrane</keyword>
<evidence type="ECO:0000259" key="2">
    <source>
        <dbReference type="Pfam" id="PF14340"/>
    </source>
</evidence>
<organism evidence="3 4">
    <name type="scientific">Deinococcus irradiatisoli</name>
    <dbReference type="NCBI Taxonomy" id="2202254"/>
    <lineage>
        <taxon>Bacteria</taxon>
        <taxon>Thermotogati</taxon>
        <taxon>Deinococcota</taxon>
        <taxon>Deinococci</taxon>
        <taxon>Deinococcales</taxon>
        <taxon>Deinococcaceae</taxon>
        <taxon>Deinococcus</taxon>
    </lineage>
</organism>
<accession>A0A2Z3JC34</accession>
<dbReference type="Pfam" id="PF14340">
    <property type="entry name" value="DUF4395"/>
    <property type="match status" value="1"/>
</dbReference>
<dbReference type="Proteomes" id="UP000245368">
    <property type="component" value="Chromosome"/>
</dbReference>
<sequence>MPTDLAALKFNQLSVVGLTALALITRTPWISGVLGAAMLFGAAFPQRSPLRAAYRALSPRLGLTPQIVDEAPDAHHFAQGVGSAFLLASFAALLGGFTGLGVALGFTVIGLAMLNLTTQICVGCLLYYRYKLLRYRLGARA</sequence>
<keyword evidence="1" id="KW-1133">Transmembrane helix</keyword>
<feature type="transmembrane region" description="Helical" evidence="1">
    <location>
        <begin position="84"/>
        <end position="106"/>
    </location>
</feature>
<dbReference type="RefSeq" id="WP_109825797.1">
    <property type="nucleotide sequence ID" value="NZ_CP029494.1"/>
</dbReference>
<keyword evidence="4" id="KW-1185">Reference proteome</keyword>
<proteinExistence type="predicted"/>
<name>A0A2Z3JC34_9DEIO</name>
<keyword evidence="1" id="KW-0472">Membrane</keyword>
<evidence type="ECO:0000313" key="4">
    <source>
        <dbReference type="Proteomes" id="UP000245368"/>
    </source>
</evidence>
<gene>
    <name evidence="3" type="ORF">DKM44_04560</name>
</gene>
<dbReference type="EMBL" id="CP029494">
    <property type="protein sequence ID" value="AWN22592.1"/>
    <property type="molecule type" value="Genomic_DNA"/>
</dbReference>
<reference evidence="3 4" key="1">
    <citation type="submission" date="2018-05" db="EMBL/GenBank/DDBJ databases">
        <title>Complete Genome Sequence of Deinococcus sp. strain 17bor-2.</title>
        <authorList>
            <person name="Srinivasan S."/>
        </authorList>
    </citation>
    <scope>NUCLEOTIDE SEQUENCE [LARGE SCALE GENOMIC DNA]</scope>
    <source>
        <strain evidence="3 4">17bor-2</strain>
    </source>
</reference>